<name>A2SMX5_METPP</name>
<evidence type="ECO:0000313" key="2">
    <source>
        <dbReference type="Proteomes" id="UP000000366"/>
    </source>
</evidence>
<accession>A2SMX5</accession>
<evidence type="ECO:0000313" key="1">
    <source>
        <dbReference type="EMBL" id="ABM96914.1"/>
    </source>
</evidence>
<sequence length="148" mass="16497">MDDRINDVDSNCALQYALYVLGQRHQELLLCHRDLHKGIKGSQAPLAAAHYKLNNAAMILLSQLLRERGAEQVGFLDCFGGSEAFDRNEEPLPAHRLWSRDMADWLHQFEVISQAASSVGNHSTDVAKFICDRIGVEYAGSRGTEQKG</sequence>
<dbReference type="RefSeq" id="WP_011831529.1">
    <property type="nucleotide sequence ID" value="NC_008826.1"/>
</dbReference>
<reference evidence="1 2" key="1">
    <citation type="journal article" date="2007" name="J. Bacteriol.">
        <title>Whole-genome analysis of the methyl tert-butyl ether-degrading beta-proteobacterium Methylibium petroleiphilum PM1.</title>
        <authorList>
            <person name="Kane S.R."/>
            <person name="Chakicherla A.Y."/>
            <person name="Chain P.S.G."/>
            <person name="Schmidt R."/>
            <person name="Shin M.W."/>
            <person name="Legler T.C."/>
            <person name="Scow K.M."/>
            <person name="Larimer F.W."/>
            <person name="Lucas S.M."/>
            <person name="Richardson P.M."/>
            <person name="Hristova K.R."/>
        </authorList>
    </citation>
    <scope>NUCLEOTIDE SEQUENCE [LARGE SCALE GENOMIC DNA]</scope>
    <source>
        <strain evidence="2">ATCC BAA-1232 / LMG 22953 / PM1</strain>
        <plasmid evidence="1 2">RPME01</plasmid>
    </source>
</reference>
<dbReference type="Proteomes" id="UP000000366">
    <property type="component" value="Plasmid RPME01"/>
</dbReference>
<dbReference type="AlphaFoldDB" id="A2SMX5"/>
<organism evidence="1 2">
    <name type="scientific">Methylibium petroleiphilum (strain ATCC BAA-1232 / LMG 22953 / PM1)</name>
    <dbReference type="NCBI Taxonomy" id="420662"/>
    <lineage>
        <taxon>Bacteria</taxon>
        <taxon>Pseudomonadati</taxon>
        <taxon>Pseudomonadota</taxon>
        <taxon>Betaproteobacteria</taxon>
        <taxon>Burkholderiales</taxon>
        <taxon>Sphaerotilaceae</taxon>
        <taxon>Methylibium</taxon>
    </lineage>
</organism>
<protein>
    <submittedName>
        <fullName evidence="1">Uncharacterized protein</fullName>
    </submittedName>
</protein>
<proteinExistence type="predicted"/>
<gene>
    <name evidence="1" type="ordered locus">Mpe_B0135</name>
</gene>
<keyword evidence="1" id="KW-0614">Plasmid</keyword>
<geneLocation type="plasmid" evidence="1 2">
    <name>RPME01</name>
</geneLocation>
<dbReference type="HOGENOM" id="CLU_1756737_0_0_4"/>
<dbReference type="EMBL" id="CP000556">
    <property type="protein sequence ID" value="ABM96914.1"/>
    <property type="molecule type" value="Genomic_DNA"/>
</dbReference>
<dbReference type="KEGG" id="mpt:Mpe_B0135"/>
<keyword evidence="2" id="KW-1185">Reference proteome</keyword>